<protein>
    <recommendedName>
        <fullName evidence="4">Aminotransferase-like plant mobile domain-containing protein</fullName>
    </recommendedName>
</protein>
<name>A0A2N9FZD0_FAGSY</name>
<organism evidence="3">
    <name type="scientific">Fagus sylvatica</name>
    <name type="common">Beechnut</name>
    <dbReference type="NCBI Taxonomy" id="28930"/>
    <lineage>
        <taxon>Eukaryota</taxon>
        <taxon>Viridiplantae</taxon>
        <taxon>Streptophyta</taxon>
        <taxon>Embryophyta</taxon>
        <taxon>Tracheophyta</taxon>
        <taxon>Spermatophyta</taxon>
        <taxon>Magnoliopsida</taxon>
        <taxon>eudicotyledons</taxon>
        <taxon>Gunneridae</taxon>
        <taxon>Pentapetalae</taxon>
        <taxon>rosids</taxon>
        <taxon>fabids</taxon>
        <taxon>Fagales</taxon>
        <taxon>Fagaceae</taxon>
        <taxon>Fagus</taxon>
    </lineage>
</organism>
<feature type="transmembrane region" description="Helical" evidence="2">
    <location>
        <begin position="763"/>
        <end position="783"/>
    </location>
</feature>
<keyword evidence="2" id="KW-0472">Membrane</keyword>
<evidence type="ECO:0008006" key="4">
    <source>
        <dbReference type="Google" id="ProtNLM"/>
    </source>
</evidence>
<accession>A0A2N9FZD0</accession>
<dbReference type="EMBL" id="OIVN01001621">
    <property type="protein sequence ID" value="SPC95946.1"/>
    <property type="molecule type" value="Genomic_DNA"/>
</dbReference>
<keyword evidence="2" id="KW-1133">Transmembrane helix</keyword>
<dbReference type="AlphaFoldDB" id="A0A2N9FZD0"/>
<proteinExistence type="predicted"/>
<gene>
    <name evidence="3" type="ORF">FSB_LOCUS23828</name>
</gene>
<sequence>MASSSKAQAATPSGSLIDEENLSTIEVSPMVVSEEEESETQSDLDPTSAGLGPLEGILARPTLDPWYESGSLFPSVPADARLPPADWEWLVKREDATTDAIWVPPFQEILDLKIQRKDVLAMPLKFDFQCLRASSWGAWVDKEFANEEFCALLERVGVLQAILISRSDCDPSKIKLSPTELKAETILLNYVEKKNISLGVSAARLTTWPQRRPSESRQKFAKMPKAIDTCFEFLKTSVPSVYRWIGSKFYDLELIPSLDEEESVFWRLYGAFYRGYYCSSVMSWFNRIEPQNYALGPNDMRTLSYLSATSAVPATMEVVADVLPTINPFIKSQAFPYWSSTTTEVVIPSGKRVGICTMGMNHYWWDLMTSMLEFRNGGNESIEHLLHMCKAHSPNLQLFVAINTVTTYATKQGLGYVVWRSDLSKWMTYSKRHPSAWLKVNPNNIPAPEKVASKSGKRVTAAASSSKKKKPVAKAKKSASRGIVIREPVAKTPRSEDQTIPRGSSSKKTVKKTRAKRKRANEEMKALSENEDSSTSLGDDDAGATVEKVPTVVDEPETIDDASTVAEVVEEEPALLMAIGQLKVVFPKVETIWIPPCLIQVLQPNSMLGELACGNVVSSDSERTLSVSAALLTPRILKISKRMRRTLLHKITFLTLMQDLAIEEVPAIGGILAAEVAEVEHVESEVEIIPATRTGSGNKLAVEDEGDFDAVGAAESTAAVIQPLFASLQRLGTEVDFHGYLVPRDGVQFLEAMWKKYKNFISYFKLGIFVGGAILTLLCCVLAQMKNTNLDDVTETKILEWKSVVQELIKEGFHLDFILDHLREVARDMFGRKLVAELKALEARITIVRSALIAIVPVSWHLTSAMRASAELCNESAHCGLLD</sequence>
<feature type="region of interest" description="Disordered" evidence="1">
    <location>
        <begin position="1"/>
        <end position="50"/>
    </location>
</feature>
<feature type="region of interest" description="Disordered" evidence="1">
    <location>
        <begin position="441"/>
        <end position="545"/>
    </location>
</feature>
<feature type="compositionally biased region" description="Acidic residues" evidence="1">
    <location>
        <begin position="33"/>
        <end position="42"/>
    </location>
</feature>
<feature type="compositionally biased region" description="Polar residues" evidence="1">
    <location>
        <begin position="1"/>
        <end position="14"/>
    </location>
</feature>
<reference evidence="3" key="1">
    <citation type="submission" date="2018-02" db="EMBL/GenBank/DDBJ databases">
        <authorList>
            <person name="Cohen D.B."/>
            <person name="Kent A.D."/>
        </authorList>
    </citation>
    <scope>NUCLEOTIDE SEQUENCE</scope>
</reference>
<keyword evidence="2" id="KW-0812">Transmembrane</keyword>
<feature type="compositionally biased region" description="Basic residues" evidence="1">
    <location>
        <begin position="508"/>
        <end position="519"/>
    </location>
</feature>
<evidence type="ECO:0000313" key="3">
    <source>
        <dbReference type="EMBL" id="SPC95946.1"/>
    </source>
</evidence>
<feature type="compositionally biased region" description="Basic residues" evidence="1">
    <location>
        <begin position="466"/>
        <end position="479"/>
    </location>
</feature>
<evidence type="ECO:0000256" key="1">
    <source>
        <dbReference type="SAM" id="MobiDB-lite"/>
    </source>
</evidence>
<evidence type="ECO:0000256" key="2">
    <source>
        <dbReference type="SAM" id="Phobius"/>
    </source>
</evidence>